<feature type="transmembrane region" description="Helical" evidence="3">
    <location>
        <begin position="261"/>
        <end position="280"/>
    </location>
</feature>
<evidence type="ECO:0000259" key="4">
    <source>
        <dbReference type="Pfam" id="PF21682"/>
    </source>
</evidence>
<dbReference type="InterPro" id="IPR000462">
    <property type="entry name" value="CDP-OH_P_trans"/>
</dbReference>
<dbReference type="PROSITE" id="PS00379">
    <property type="entry name" value="CDP_ALCOHOL_P_TRANSF"/>
    <property type="match status" value="1"/>
</dbReference>
<dbReference type="KEGG" id="ave:Arcve_1159"/>
<dbReference type="STRING" id="693661.Arcve_1159"/>
<evidence type="ECO:0000256" key="2">
    <source>
        <dbReference type="RuleBase" id="RU003750"/>
    </source>
</evidence>
<organism evidence="5 6">
    <name type="scientific">Archaeoglobus veneficus (strain DSM 11195 / SNP6)</name>
    <dbReference type="NCBI Taxonomy" id="693661"/>
    <lineage>
        <taxon>Archaea</taxon>
        <taxon>Methanobacteriati</taxon>
        <taxon>Methanobacteriota</taxon>
        <taxon>Archaeoglobi</taxon>
        <taxon>Archaeoglobales</taxon>
        <taxon>Archaeoglobaceae</taxon>
        <taxon>Archaeoglobus</taxon>
    </lineage>
</organism>
<dbReference type="GO" id="GO:0008654">
    <property type="term" value="P:phospholipid biosynthetic process"/>
    <property type="evidence" value="ECO:0007669"/>
    <property type="project" value="InterPro"/>
</dbReference>
<reference evidence="5 6" key="1">
    <citation type="submission" date="2011-03" db="EMBL/GenBank/DDBJ databases">
        <title>The complete genome of Archaeoglobus veneficus SNP6.</title>
        <authorList>
            <consortium name="US DOE Joint Genome Institute (JGI-PGF)"/>
            <person name="Lucas S."/>
            <person name="Copeland A."/>
            <person name="Lapidus A."/>
            <person name="Bruce D."/>
            <person name="Goodwin L."/>
            <person name="Pitluck S."/>
            <person name="Kyrpides N."/>
            <person name="Mavromatis K."/>
            <person name="Pagani I."/>
            <person name="Ivanova N."/>
            <person name="Mikhailova N."/>
            <person name="Lu M."/>
            <person name="Detter J.C."/>
            <person name="Tapia R."/>
            <person name="Han C."/>
            <person name="Land M."/>
            <person name="Hauser L."/>
            <person name="Markowitz V."/>
            <person name="Cheng J.-F."/>
            <person name="Hugenholtz P."/>
            <person name="Woyke T."/>
            <person name="Wu D."/>
            <person name="Spring S."/>
            <person name="Brambilla E."/>
            <person name="Klenk H.-P."/>
            <person name="Eisen J.A."/>
        </authorList>
    </citation>
    <scope>NUCLEOTIDE SEQUENCE [LARGE SCALE GENOMIC DNA]</scope>
    <source>
        <strain>SNP6</strain>
    </source>
</reference>
<dbReference type="EMBL" id="CP002588">
    <property type="protein sequence ID" value="AEA47167.1"/>
    <property type="molecule type" value="Genomic_DNA"/>
</dbReference>
<evidence type="ECO:0000313" key="5">
    <source>
        <dbReference type="EMBL" id="AEA47167.1"/>
    </source>
</evidence>
<keyword evidence="1 2" id="KW-0808">Transferase</keyword>
<keyword evidence="3" id="KW-0472">Membrane</keyword>
<dbReference type="GeneID" id="10394275"/>
<gene>
    <name evidence="5" type="ordered locus">Arcve_1159</name>
</gene>
<evidence type="ECO:0000313" key="6">
    <source>
        <dbReference type="Proteomes" id="UP000008136"/>
    </source>
</evidence>
<evidence type="ECO:0000256" key="3">
    <source>
        <dbReference type="SAM" id="Phobius"/>
    </source>
</evidence>
<dbReference type="Pfam" id="PF01066">
    <property type="entry name" value="CDP-OH_P_transf"/>
    <property type="match status" value="1"/>
</dbReference>
<dbReference type="InterPro" id="IPR048254">
    <property type="entry name" value="CDP_ALCOHOL_P_TRANSF_CS"/>
</dbReference>
<dbReference type="InterPro" id="IPR049037">
    <property type="entry name" value="AF_2299-like_N"/>
</dbReference>
<sequence>MKLALVRDSEIYNRKLLGLTLRDRIKVPLERAGFKVRFFNGDTSVERAESYLIINEPVLILERDIELNGRKLLVSDGFTFGYLFEEDFHAFFDGDLQMAIERYLQRNSIEAQQIWAVKLSDENLKLSEKLLLSSLVKAKRTGLKPAYYDGIIARTLNRRISLRISKYLADRNVTPNQITVLSFLISVIGSALFLLNSYLATLIAGIIIQLHSIIDGCDGEIARLKFMESKYGAWLDGVLDRYADFLIIFCITLSLSQTNGLYWVLGFLAAFASFIIAYTGDKYVAVYRQTYNSGSFKIPITRDVRLFLIFLGAVFNALAISVILIAVLGNIEGLRRIIALRSAKL</sequence>
<dbReference type="AlphaFoldDB" id="F2KMH0"/>
<keyword evidence="6" id="KW-1185">Reference proteome</keyword>
<dbReference type="OrthoDB" id="9904at2157"/>
<feature type="transmembrane region" description="Helical" evidence="3">
    <location>
        <begin position="180"/>
        <end position="210"/>
    </location>
</feature>
<dbReference type="GO" id="GO:0016780">
    <property type="term" value="F:phosphotransferase activity, for other substituted phosphate groups"/>
    <property type="evidence" value="ECO:0007669"/>
    <property type="project" value="InterPro"/>
</dbReference>
<protein>
    <submittedName>
        <fullName evidence="5">CDP-alcohol phosphatidyltransferase</fullName>
    </submittedName>
</protein>
<dbReference type="InterPro" id="IPR043130">
    <property type="entry name" value="CDP-OH_PTrfase_TM_dom"/>
</dbReference>
<keyword evidence="3" id="KW-0812">Transmembrane</keyword>
<proteinExistence type="inferred from homology"/>
<dbReference type="Gene3D" id="3.90.550.30">
    <property type="match status" value="1"/>
</dbReference>
<keyword evidence="3" id="KW-1133">Transmembrane helix</keyword>
<accession>F2KMH0</accession>
<dbReference type="Pfam" id="PF21682">
    <property type="entry name" value="AF_2299-like_N"/>
    <property type="match status" value="1"/>
</dbReference>
<dbReference type="Proteomes" id="UP000008136">
    <property type="component" value="Chromosome"/>
</dbReference>
<dbReference type="HOGENOM" id="CLU_803157_0_0_2"/>
<dbReference type="RefSeq" id="WP_013683831.1">
    <property type="nucleotide sequence ID" value="NC_015320.1"/>
</dbReference>
<feature type="transmembrane region" description="Helical" evidence="3">
    <location>
        <begin position="306"/>
        <end position="328"/>
    </location>
</feature>
<comment type="similarity">
    <text evidence="2">Belongs to the CDP-alcohol phosphatidyltransferase class-I family.</text>
</comment>
<evidence type="ECO:0000256" key="1">
    <source>
        <dbReference type="ARBA" id="ARBA00022679"/>
    </source>
</evidence>
<dbReference type="eggNOG" id="arCOG00674">
    <property type="taxonomic scope" value="Archaea"/>
</dbReference>
<feature type="domain" description="CDP-alcohol phosphatidyltransferase AF-2299-like N-terminal" evidence="4">
    <location>
        <begin position="1"/>
        <end position="135"/>
    </location>
</feature>
<name>F2KMH0_ARCVS</name>
<dbReference type="Gene3D" id="1.20.120.1760">
    <property type="match status" value="1"/>
</dbReference>
<dbReference type="GO" id="GO:0016020">
    <property type="term" value="C:membrane"/>
    <property type="evidence" value="ECO:0007669"/>
    <property type="project" value="InterPro"/>
</dbReference>